<dbReference type="GO" id="GO:0005737">
    <property type="term" value="C:cytoplasm"/>
    <property type="evidence" value="ECO:0007669"/>
    <property type="project" value="TreeGrafter"/>
</dbReference>
<comment type="caution">
    <text evidence="5">The sequence shown here is derived from an EMBL/GenBank/DDBJ whole genome shotgun (WGS) entry which is preliminary data.</text>
</comment>
<dbReference type="PROSITE" id="PS50088">
    <property type="entry name" value="ANK_REPEAT"/>
    <property type="match status" value="3"/>
</dbReference>
<feature type="transmembrane region" description="Helical" evidence="4">
    <location>
        <begin position="844"/>
        <end position="866"/>
    </location>
</feature>
<sequence length="1073" mass="120230">MSMRSFTPQRLDHDISGQGRLASFGHPGMVVSAGSRGHSPGPLGPQEMRRVSFRATPSHQSVQQAHRFALSSASGTRFLELHDESEEEGDKQEMHALDENDEARLDVELKMAQDSLGRLMALVDVSTVLLPDQALGLHIAGVPATCSTAFDIPLSTQVTAIEPHGLLKKCADDPAQLSTDGIALRLASVDGVSGLNGVRHLKLLLQKLHVTAGDRSQGLRVNFVFCREVKFHFCFKNRECEGTALHVATLHKKGQGLLQRLLEEGADPRQEYTFSSRGEPGSAQAIHLAAARGLVRHIDLLLQHGASVHAYSRVNNKDNYSALHEAAAYGLVETAHFLLKCKADPNTPNLKKHTALHVAARAGDVRCCHLLKNFKADLQARNSLGATPVIVAVERGNYRFDKLFHLMERSFEDLLVVSQLCASVASVVMRDNSSHRVHPEWREALVKQATEFPDWATQRWMEIMNNSPGAGEDILDVLTVRPAAQSDTYNPVPRRARLPSNTNMMCRYERTSVWEWDTDIGVPAWQSELCPGVQNGWAKRESAHTSAYEKLAGCCCCRRRQGEPLLTPGISDVAGNSYKSQEASKQLVTELVPVKVRQLKLPGIVNPDVMDILAFTTNHNIVVKPTGQAIIQYAWDHVARYYYWTYVFYQVVIIGSLVVEVVSPPRTLWGDRIRWSLLAVLAHLELFYEFFEMCGFICYLQHGRRRYFSKIENAYNWASIAMLLVVVYMTMGNLTFQDIPIMLSLLVLFRWIQLTWSCRAFEWVGEKILPIMQASFSAHIGGILVVTFCVMFGFLHGSMALELGNALPHHYAAVLGSLKLLLLGDGDGIDVILQLGEAPEEGNVVTFFFLFASMVVFCVCVLNLFIAVHGEAYDSAQDKAFTEFLQERAGICLHCLLRPSWPPRCFSFRVQRRLLSYLLLQLIGLTAWALLLREPSIPTLAPTAMLLVFAMLGDSILVQRPWDKMKGDEYYLWMCYKENFDQGRMLPVERETSESNMDGRIARLKRESTQLYKQLQSEVTTISKNVTERTQSLSQKVQAMDGRLQGLEVSMEELLSNIEYVCQRSQVKAPLID</sequence>
<keyword evidence="4" id="KW-1133">Transmembrane helix</keyword>
<keyword evidence="4" id="KW-0472">Membrane</keyword>
<dbReference type="Pfam" id="PF13637">
    <property type="entry name" value="Ank_4"/>
    <property type="match status" value="1"/>
</dbReference>
<dbReference type="PANTHER" id="PTHR24198">
    <property type="entry name" value="ANKYRIN REPEAT AND PROTEIN KINASE DOMAIN-CONTAINING PROTEIN"/>
    <property type="match status" value="1"/>
</dbReference>
<feature type="transmembrane region" description="Helical" evidence="4">
    <location>
        <begin position="937"/>
        <end position="958"/>
    </location>
</feature>
<keyword evidence="2 3" id="KW-0040">ANK repeat</keyword>
<keyword evidence="1" id="KW-0677">Repeat</keyword>
<feature type="repeat" description="ANK" evidence="3">
    <location>
        <begin position="351"/>
        <end position="383"/>
    </location>
</feature>
<feature type="transmembrane region" description="Helical" evidence="4">
    <location>
        <begin position="714"/>
        <end position="732"/>
    </location>
</feature>
<proteinExistence type="predicted"/>
<feature type="transmembrane region" description="Helical" evidence="4">
    <location>
        <begin position="776"/>
        <end position="795"/>
    </location>
</feature>
<dbReference type="InterPro" id="IPR036770">
    <property type="entry name" value="Ankyrin_rpt-contain_sf"/>
</dbReference>
<evidence type="ECO:0000256" key="2">
    <source>
        <dbReference type="ARBA" id="ARBA00023043"/>
    </source>
</evidence>
<evidence type="ECO:0000313" key="6">
    <source>
        <dbReference type="Proteomes" id="UP001178507"/>
    </source>
</evidence>
<feature type="transmembrane region" description="Helical" evidence="4">
    <location>
        <begin position="739"/>
        <end position="756"/>
    </location>
</feature>
<evidence type="ECO:0008006" key="7">
    <source>
        <dbReference type="Google" id="ProtNLM"/>
    </source>
</evidence>
<keyword evidence="6" id="KW-1185">Reference proteome</keyword>
<gene>
    <name evidence="5" type="ORF">EVOR1521_LOCUS12113</name>
</gene>
<feature type="transmembrane region" description="Helical" evidence="4">
    <location>
        <begin position="675"/>
        <end position="702"/>
    </location>
</feature>
<evidence type="ECO:0000256" key="1">
    <source>
        <dbReference type="ARBA" id="ARBA00022737"/>
    </source>
</evidence>
<reference evidence="5" key="1">
    <citation type="submission" date="2023-08" db="EMBL/GenBank/DDBJ databases">
        <authorList>
            <person name="Chen Y."/>
            <person name="Shah S."/>
            <person name="Dougan E. K."/>
            <person name="Thang M."/>
            <person name="Chan C."/>
        </authorList>
    </citation>
    <scope>NUCLEOTIDE SEQUENCE</scope>
</reference>
<organism evidence="5 6">
    <name type="scientific">Effrenium voratum</name>
    <dbReference type="NCBI Taxonomy" id="2562239"/>
    <lineage>
        <taxon>Eukaryota</taxon>
        <taxon>Sar</taxon>
        <taxon>Alveolata</taxon>
        <taxon>Dinophyceae</taxon>
        <taxon>Suessiales</taxon>
        <taxon>Symbiodiniaceae</taxon>
        <taxon>Effrenium</taxon>
    </lineage>
</organism>
<dbReference type="SMART" id="SM00248">
    <property type="entry name" value="ANK"/>
    <property type="match status" value="4"/>
</dbReference>
<accession>A0AA36IDA7</accession>
<protein>
    <recommendedName>
        <fullName evidence="7">Ion transport domain-containing protein</fullName>
    </recommendedName>
</protein>
<dbReference type="AlphaFoldDB" id="A0AA36IDA7"/>
<feature type="transmembrane region" description="Helical" evidence="4">
    <location>
        <begin position="641"/>
        <end position="663"/>
    </location>
</feature>
<dbReference type="Pfam" id="PF12796">
    <property type="entry name" value="Ank_2"/>
    <property type="match status" value="1"/>
</dbReference>
<dbReference type="InterPro" id="IPR002110">
    <property type="entry name" value="Ankyrin_rpt"/>
</dbReference>
<feature type="repeat" description="ANK" evidence="3">
    <location>
        <begin position="318"/>
        <end position="350"/>
    </location>
</feature>
<keyword evidence="4" id="KW-0812">Transmembrane</keyword>
<dbReference type="PANTHER" id="PTHR24198:SF165">
    <property type="entry name" value="ANKYRIN REPEAT-CONTAINING PROTEIN-RELATED"/>
    <property type="match status" value="1"/>
</dbReference>
<dbReference type="Proteomes" id="UP001178507">
    <property type="component" value="Unassembled WGS sequence"/>
</dbReference>
<feature type="transmembrane region" description="Helical" evidence="4">
    <location>
        <begin position="914"/>
        <end position="931"/>
    </location>
</feature>
<name>A0AA36IDA7_9DINO</name>
<feature type="repeat" description="ANK" evidence="3">
    <location>
        <begin position="281"/>
        <end position="313"/>
    </location>
</feature>
<evidence type="ECO:0000256" key="4">
    <source>
        <dbReference type="SAM" id="Phobius"/>
    </source>
</evidence>
<evidence type="ECO:0000313" key="5">
    <source>
        <dbReference type="EMBL" id="CAJ1385520.1"/>
    </source>
</evidence>
<dbReference type="SUPFAM" id="SSF48403">
    <property type="entry name" value="Ankyrin repeat"/>
    <property type="match status" value="1"/>
</dbReference>
<dbReference type="EMBL" id="CAUJNA010001247">
    <property type="protein sequence ID" value="CAJ1385520.1"/>
    <property type="molecule type" value="Genomic_DNA"/>
</dbReference>
<evidence type="ECO:0000256" key="3">
    <source>
        <dbReference type="PROSITE-ProRule" id="PRU00023"/>
    </source>
</evidence>
<dbReference type="Gene3D" id="1.25.40.20">
    <property type="entry name" value="Ankyrin repeat-containing domain"/>
    <property type="match status" value="1"/>
</dbReference>